<keyword evidence="2" id="KW-0812">Transmembrane</keyword>
<feature type="transmembrane region" description="Helical" evidence="2">
    <location>
        <begin position="48"/>
        <end position="68"/>
    </location>
</feature>
<feature type="transmembrane region" description="Helical" evidence="2">
    <location>
        <begin position="132"/>
        <end position="153"/>
    </location>
</feature>
<feature type="region of interest" description="Disordered" evidence="1">
    <location>
        <begin position="160"/>
        <end position="186"/>
    </location>
</feature>
<gene>
    <name evidence="3" type="ORF">RM52_10095</name>
</gene>
<keyword evidence="2" id="KW-0472">Membrane</keyword>
<keyword evidence="2" id="KW-1133">Transmembrane helix</keyword>
<sequence length="207" mass="20848">MTARARTLAVLAIIAGGALAIISSTQTWLDVALDAGATAALTVAGAKAFTLLAPLSLAALALGLALTVVGRALRYVFGTIAVAIGATLLVGAARVAVQHPLDAVAAAVTSSTGLSGADAIEGLVSSISSTPWPWLTMPAGALVAAGGILTLATSHRWRRSGRRFQTEGSGATDHPDTASGPDLIASRPYDAIDSWDELSHGDDPTSR</sequence>
<dbReference type="EMBL" id="JWSZ01000012">
    <property type="protein sequence ID" value="KIC57366.1"/>
    <property type="molecule type" value="Genomic_DNA"/>
</dbReference>
<dbReference type="AlphaFoldDB" id="A0A0B4CSM4"/>
<reference evidence="3 4" key="1">
    <citation type="submission" date="2014-12" db="EMBL/GenBank/DDBJ databases">
        <title>Genome sequencing of Microbacterium hominis TPW29.</title>
        <authorList>
            <person name="Tan P.W."/>
            <person name="Chan K.-G."/>
        </authorList>
    </citation>
    <scope>NUCLEOTIDE SEQUENCE [LARGE SCALE GENOMIC DNA]</scope>
    <source>
        <strain evidence="3 4">TPW29</strain>
    </source>
</reference>
<dbReference type="Pfam" id="PF09534">
    <property type="entry name" value="Trp_oprn_chp"/>
    <property type="match status" value="1"/>
</dbReference>
<evidence type="ECO:0000256" key="2">
    <source>
        <dbReference type="SAM" id="Phobius"/>
    </source>
</evidence>
<proteinExistence type="predicted"/>
<feature type="transmembrane region" description="Helical" evidence="2">
    <location>
        <begin position="75"/>
        <end position="97"/>
    </location>
</feature>
<comment type="caution">
    <text evidence="3">The sequence shown here is derived from an EMBL/GenBank/DDBJ whole genome shotgun (WGS) entry which is preliminary data.</text>
</comment>
<dbReference type="RefSeq" id="WP_039416020.1">
    <property type="nucleotide sequence ID" value="NZ_JWSZ01000012.1"/>
</dbReference>
<accession>A0A0B4CSM4</accession>
<name>A0A0B4CSM4_9MICO</name>
<evidence type="ECO:0000313" key="4">
    <source>
        <dbReference type="Proteomes" id="UP000031202"/>
    </source>
</evidence>
<dbReference type="Proteomes" id="UP000031202">
    <property type="component" value="Unassembled WGS sequence"/>
</dbReference>
<evidence type="ECO:0000313" key="3">
    <source>
        <dbReference type="EMBL" id="KIC57366.1"/>
    </source>
</evidence>
<dbReference type="InterPro" id="IPR019051">
    <property type="entry name" value="Trp_biosyn_TM_oprn/chp"/>
</dbReference>
<protein>
    <submittedName>
        <fullName evidence="3">Peptidase</fullName>
    </submittedName>
</protein>
<evidence type="ECO:0000256" key="1">
    <source>
        <dbReference type="SAM" id="MobiDB-lite"/>
    </source>
</evidence>
<organism evidence="3 4">
    <name type="scientific">Microbacterium hominis</name>
    <dbReference type="NCBI Taxonomy" id="162426"/>
    <lineage>
        <taxon>Bacteria</taxon>
        <taxon>Bacillati</taxon>
        <taxon>Actinomycetota</taxon>
        <taxon>Actinomycetes</taxon>
        <taxon>Micrococcales</taxon>
        <taxon>Microbacteriaceae</taxon>
        <taxon>Microbacterium</taxon>
    </lineage>
</organism>